<proteinExistence type="predicted"/>
<keyword evidence="2" id="KW-1185">Reference proteome</keyword>
<protein>
    <submittedName>
        <fullName evidence="1">8791_t:CDS:1</fullName>
    </submittedName>
</protein>
<feature type="non-terminal residue" evidence="1">
    <location>
        <position position="1"/>
    </location>
</feature>
<accession>A0ACA9RXQ5</accession>
<reference evidence="1" key="1">
    <citation type="submission" date="2021-06" db="EMBL/GenBank/DDBJ databases">
        <authorList>
            <person name="Kallberg Y."/>
            <person name="Tangrot J."/>
            <person name="Rosling A."/>
        </authorList>
    </citation>
    <scope>NUCLEOTIDE SEQUENCE</scope>
    <source>
        <strain evidence="1">MA461A</strain>
    </source>
</reference>
<comment type="caution">
    <text evidence="1">The sequence shown here is derived from an EMBL/GenBank/DDBJ whole genome shotgun (WGS) entry which is preliminary data.</text>
</comment>
<gene>
    <name evidence="1" type="ORF">RPERSI_LOCUS23966</name>
</gene>
<sequence length="60" mass="6733">SWVNANIANQKVEYKIYNYVSEVINNAKSASNDESKVFEHYLSPVDADKADNISLVKGEI</sequence>
<evidence type="ECO:0000313" key="2">
    <source>
        <dbReference type="Proteomes" id="UP000789920"/>
    </source>
</evidence>
<name>A0ACA9RXQ5_9GLOM</name>
<evidence type="ECO:0000313" key="1">
    <source>
        <dbReference type="EMBL" id="CAG8814344.1"/>
    </source>
</evidence>
<dbReference type="EMBL" id="CAJVQC010076032">
    <property type="protein sequence ID" value="CAG8814344.1"/>
    <property type="molecule type" value="Genomic_DNA"/>
</dbReference>
<dbReference type="Proteomes" id="UP000789920">
    <property type="component" value="Unassembled WGS sequence"/>
</dbReference>
<organism evidence="1 2">
    <name type="scientific">Racocetra persica</name>
    <dbReference type="NCBI Taxonomy" id="160502"/>
    <lineage>
        <taxon>Eukaryota</taxon>
        <taxon>Fungi</taxon>
        <taxon>Fungi incertae sedis</taxon>
        <taxon>Mucoromycota</taxon>
        <taxon>Glomeromycotina</taxon>
        <taxon>Glomeromycetes</taxon>
        <taxon>Diversisporales</taxon>
        <taxon>Gigasporaceae</taxon>
        <taxon>Racocetra</taxon>
    </lineage>
</organism>